<sequence length="68" mass="7318">MRVAVRDARVVGPTNDFGEITVVPGRPAQTVTSRRGGVVYSGYDHPNTSRIQARRCAARAGHAGRERG</sequence>
<accession>A0ABQ6JCB6</accession>
<protein>
    <submittedName>
        <fullName evidence="1">Uncharacterized protein</fullName>
    </submittedName>
</protein>
<proteinExistence type="predicted"/>
<comment type="caution">
    <text evidence="1">The sequence shown here is derived from an EMBL/GenBank/DDBJ whole genome shotgun (WGS) entry which is preliminary data.</text>
</comment>
<name>A0ABQ6JCB6_9ACTN</name>
<keyword evidence="2" id="KW-1185">Reference proteome</keyword>
<evidence type="ECO:0000313" key="2">
    <source>
        <dbReference type="Proteomes" id="UP001157017"/>
    </source>
</evidence>
<reference evidence="2" key="1">
    <citation type="journal article" date="2019" name="Int. J. Syst. Evol. Microbiol.">
        <title>The Global Catalogue of Microorganisms (GCM) 10K type strain sequencing project: providing services to taxonomists for standard genome sequencing and annotation.</title>
        <authorList>
            <consortium name="The Broad Institute Genomics Platform"/>
            <consortium name="The Broad Institute Genome Sequencing Center for Infectious Disease"/>
            <person name="Wu L."/>
            <person name="Ma J."/>
        </authorList>
    </citation>
    <scope>NUCLEOTIDE SEQUENCE [LARGE SCALE GENOMIC DNA]</scope>
    <source>
        <strain evidence="2">NBRC 108730</strain>
    </source>
</reference>
<evidence type="ECO:0000313" key="1">
    <source>
        <dbReference type="EMBL" id="GMA85246.1"/>
    </source>
</evidence>
<organism evidence="1 2">
    <name type="scientific">Angustibacter aerolatus</name>
    <dbReference type="NCBI Taxonomy" id="1162965"/>
    <lineage>
        <taxon>Bacteria</taxon>
        <taxon>Bacillati</taxon>
        <taxon>Actinomycetota</taxon>
        <taxon>Actinomycetes</taxon>
        <taxon>Kineosporiales</taxon>
        <taxon>Kineosporiaceae</taxon>
    </lineage>
</organism>
<dbReference type="EMBL" id="BSUZ01000001">
    <property type="protein sequence ID" value="GMA85246.1"/>
    <property type="molecule type" value="Genomic_DNA"/>
</dbReference>
<dbReference type="Proteomes" id="UP001157017">
    <property type="component" value="Unassembled WGS sequence"/>
</dbReference>
<gene>
    <name evidence="1" type="ORF">GCM10025868_04960</name>
</gene>